<accession>A0A1S1HTT8</accession>
<name>A0A1S1HTT8_PROST</name>
<dbReference type="AlphaFoldDB" id="A0A1S1HTT8"/>
<keyword evidence="2" id="KW-1185">Reference proteome</keyword>
<dbReference type="Pfam" id="PF07445">
    <property type="entry name" value="PriC"/>
    <property type="match status" value="1"/>
</dbReference>
<gene>
    <name evidence="1" type="ORF">A3Q29_12270</name>
</gene>
<organism evidence="1 2">
    <name type="scientific">Providencia stuartii</name>
    <dbReference type="NCBI Taxonomy" id="588"/>
    <lineage>
        <taxon>Bacteria</taxon>
        <taxon>Pseudomonadati</taxon>
        <taxon>Pseudomonadota</taxon>
        <taxon>Gammaproteobacteria</taxon>
        <taxon>Enterobacterales</taxon>
        <taxon>Morganellaceae</taxon>
        <taxon>Providencia</taxon>
    </lineage>
</organism>
<protein>
    <submittedName>
        <fullName evidence="1">Prephenate dehydrogenase</fullName>
    </submittedName>
</protein>
<comment type="caution">
    <text evidence="1">The sequence shown here is derived from an EMBL/GenBank/DDBJ whole genome shotgun (WGS) entry which is preliminary data.</text>
</comment>
<dbReference type="EMBL" id="LVIE01000002">
    <property type="protein sequence ID" value="OHT25764.1"/>
    <property type="molecule type" value="Genomic_DNA"/>
</dbReference>
<dbReference type="RefSeq" id="WP_070925178.1">
    <property type="nucleotide sequence ID" value="NZ_CANMXG010000003.1"/>
</dbReference>
<reference evidence="1 2" key="1">
    <citation type="submission" date="2016-03" db="EMBL/GenBank/DDBJ databases">
        <title>Genome sequence of Providencia stuartii strain, isolated from the salivary glands of larval Lucilia sericata.</title>
        <authorList>
            <person name="Yuan Y."/>
            <person name="Zhang Y."/>
            <person name="Fu S."/>
            <person name="Crippen T.L."/>
            <person name="Visi D."/>
            <person name="Benbow M.E."/>
            <person name="Allen M."/>
            <person name="Tomberlin J.K."/>
            <person name="Sze S.-H."/>
            <person name="Tarone A.M."/>
        </authorList>
    </citation>
    <scope>NUCLEOTIDE SEQUENCE [LARGE SCALE GENOMIC DNA]</scope>
    <source>
        <strain evidence="1 2">Crippen</strain>
    </source>
</reference>
<proteinExistence type="predicted"/>
<sequence>MKTKSLLDVLKIQIEQLQARIAPIADQEFSHSRFDSQLFSSKSTHLGDCQKELDKLYQQLCNSVSLNHKEQVNFLTEKIAHQIQALSRELSTQSLRDKENAFQEKKEQVDLYERLAQHQDYERRLVGMMNERELQLSTLSDHTKRHQCQKEIATLAGRLYRCRQALIRIEKAIEHQENQFLE</sequence>
<dbReference type="InterPro" id="IPR010890">
    <property type="entry name" value="PriC"/>
</dbReference>
<dbReference type="Gene3D" id="1.20.1270.340">
    <property type="match status" value="1"/>
</dbReference>
<evidence type="ECO:0000313" key="2">
    <source>
        <dbReference type="Proteomes" id="UP000179588"/>
    </source>
</evidence>
<dbReference type="InterPro" id="IPR038338">
    <property type="entry name" value="PriC_sf"/>
</dbReference>
<dbReference type="Proteomes" id="UP000179588">
    <property type="component" value="Unassembled WGS sequence"/>
</dbReference>
<evidence type="ECO:0000313" key="1">
    <source>
        <dbReference type="EMBL" id="OHT25764.1"/>
    </source>
</evidence>